<keyword evidence="2" id="KW-0732">Signal</keyword>
<evidence type="ECO:0000256" key="2">
    <source>
        <dbReference type="SAM" id="SignalP"/>
    </source>
</evidence>
<reference evidence="3" key="1">
    <citation type="submission" date="2020-08" db="EMBL/GenBank/DDBJ databases">
        <title>Multicomponent nature underlies the extraordinary mechanical properties of spider dragline silk.</title>
        <authorList>
            <person name="Kono N."/>
            <person name="Nakamura H."/>
            <person name="Mori M."/>
            <person name="Yoshida Y."/>
            <person name="Ohtoshi R."/>
            <person name="Malay A.D."/>
            <person name="Moran D.A.P."/>
            <person name="Tomita M."/>
            <person name="Numata K."/>
            <person name="Arakawa K."/>
        </authorList>
    </citation>
    <scope>NUCLEOTIDE SEQUENCE</scope>
</reference>
<dbReference type="AlphaFoldDB" id="A0A8X6WTR3"/>
<dbReference type="Proteomes" id="UP000886998">
    <property type="component" value="Unassembled WGS sequence"/>
</dbReference>
<proteinExistence type="predicted"/>
<keyword evidence="1" id="KW-0812">Transmembrane</keyword>
<feature type="chain" id="PRO_5036492140" evidence="2">
    <location>
        <begin position="24"/>
        <end position="92"/>
    </location>
</feature>
<sequence>MKMSVGNTLIVAIMLMAAICVEAQQRGSFNFAKKTGGEREGDLTPSAIAGVTIACVGALVGLAVTIFFCMYVYRQQKQYDSSNSSFDPSRRI</sequence>
<gene>
    <name evidence="3" type="primary">AVEN_148682_1</name>
    <name evidence="3" type="ORF">TNIN_389041</name>
</gene>
<dbReference type="OrthoDB" id="6424623at2759"/>
<organism evidence="3 4">
    <name type="scientific">Trichonephila inaurata madagascariensis</name>
    <dbReference type="NCBI Taxonomy" id="2747483"/>
    <lineage>
        <taxon>Eukaryota</taxon>
        <taxon>Metazoa</taxon>
        <taxon>Ecdysozoa</taxon>
        <taxon>Arthropoda</taxon>
        <taxon>Chelicerata</taxon>
        <taxon>Arachnida</taxon>
        <taxon>Araneae</taxon>
        <taxon>Araneomorphae</taxon>
        <taxon>Entelegynae</taxon>
        <taxon>Araneoidea</taxon>
        <taxon>Nephilidae</taxon>
        <taxon>Trichonephila</taxon>
        <taxon>Trichonephila inaurata</taxon>
    </lineage>
</organism>
<name>A0A8X6WTR3_9ARAC</name>
<feature type="signal peptide" evidence="2">
    <location>
        <begin position="1"/>
        <end position="23"/>
    </location>
</feature>
<comment type="caution">
    <text evidence="3">The sequence shown here is derived from an EMBL/GenBank/DDBJ whole genome shotgun (WGS) entry which is preliminary data.</text>
</comment>
<evidence type="ECO:0000313" key="4">
    <source>
        <dbReference type="Proteomes" id="UP000886998"/>
    </source>
</evidence>
<keyword evidence="1" id="KW-1133">Transmembrane helix</keyword>
<dbReference type="EMBL" id="BMAV01001990">
    <property type="protein sequence ID" value="GFY40600.1"/>
    <property type="molecule type" value="Genomic_DNA"/>
</dbReference>
<protein>
    <submittedName>
        <fullName evidence="3">Uncharacterized protein</fullName>
    </submittedName>
</protein>
<keyword evidence="4" id="KW-1185">Reference proteome</keyword>
<evidence type="ECO:0000313" key="3">
    <source>
        <dbReference type="EMBL" id="GFY40600.1"/>
    </source>
</evidence>
<evidence type="ECO:0000256" key="1">
    <source>
        <dbReference type="SAM" id="Phobius"/>
    </source>
</evidence>
<accession>A0A8X6WTR3</accession>
<keyword evidence="1" id="KW-0472">Membrane</keyword>
<feature type="transmembrane region" description="Helical" evidence="1">
    <location>
        <begin position="47"/>
        <end position="73"/>
    </location>
</feature>